<evidence type="ECO:0000313" key="2">
    <source>
        <dbReference type="EMBL" id="PFH45170.1"/>
    </source>
</evidence>
<protein>
    <submittedName>
        <fullName evidence="2">Uncharacterized protein</fullName>
    </submittedName>
</protein>
<proteinExistence type="predicted"/>
<feature type="region of interest" description="Disordered" evidence="1">
    <location>
        <begin position="308"/>
        <end position="340"/>
    </location>
</feature>
<feature type="compositionally biased region" description="Polar residues" evidence="1">
    <location>
        <begin position="1"/>
        <end position="17"/>
    </location>
</feature>
<dbReference type="EMBL" id="KZ302517">
    <property type="protein sequence ID" value="PFH45170.1"/>
    <property type="molecule type" value="Genomic_DNA"/>
</dbReference>
<accession>A0A2A9NBQ7</accession>
<feature type="region of interest" description="Disordered" evidence="1">
    <location>
        <begin position="1"/>
        <end position="38"/>
    </location>
</feature>
<evidence type="ECO:0000256" key="1">
    <source>
        <dbReference type="SAM" id="MobiDB-lite"/>
    </source>
</evidence>
<name>A0A2A9NBQ7_9AGAR</name>
<keyword evidence="3" id="KW-1185">Reference proteome</keyword>
<dbReference type="AlphaFoldDB" id="A0A2A9NBQ7"/>
<feature type="region of interest" description="Disordered" evidence="1">
    <location>
        <begin position="361"/>
        <end position="380"/>
    </location>
</feature>
<reference evidence="2 3" key="1">
    <citation type="submission" date="2014-02" db="EMBL/GenBank/DDBJ databases">
        <title>Transposable element dynamics among asymbiotic and ectomycorrhizal Amanita fungi.</title>
        <authorList>
            <consortium name="DOE Joint Genome Institute"/>
            <person name="Hess J."/>
            <person name="Skrede I."/>
            <person name="Wolfe B."/>
            <person name="LaButti K."/>
            <person name="Ohm R.A."/>
            <person name="Grigoriev I.V."/>
            <person name="Pringle A."/>
        </authorList>
    </citation>
    <scope>NUCLEOTIDE SEQUENCE [LARGE SCALE GENOMIC DNA]</scope>
    <source>
        <strain evidence="2 3">SKay4041</strain>
    </source>
</reference>
<sequence>MSQTQSCVATSTTNSAGKNKSTTSSCSSSKKSSSASMASNKFASLTILKDMVRVANPIKQSPTPYPKNRAVLPILIPVPQITTPPEHPPHYIPAFNYSQESLENQGEPADILNSWKFPGQLPGMQPVVFPESWKCAGGKFIDNQSDNSDQIVPILQVHRPNSPTFAATAAQGVPTSSKQVFRNPHKDRMAEEAKKWEIIEADWDAWNDASSNFLKNEVEGRNATFMAVYKIAKQPRLDWGDGPDSDHKIGYINSWLEDQKKFNQPPPEVIYFEGVDEKCNEYRCIHKTYRDYFIWQKRQDEKDAMEVWNDNSSPSIPAPKSKWKQKALPPSPSSSSSLYVSSGELEKTLNELFDEMAIEHSKTEKSNWKGKLANAEPSNQ</sequence>
<feature type="compositionally biased region" description="Low complexity" evidence="1">
    <location>
        <begin position="18"/>
        <end position="38"/>
    </location>
</feature>
<gene>
    <name evidence="2" type="ORF">AMATHDRAFT_9842</name>
</gene>
<evidence type="ECO:0000313" key="3">
    <source>
        <dbReference type="Proteomes" id="UP000242287"/>
    </source>
</evidence>
<dbReference type="Proteomes" id="UP000242287">
    <property type="component" value="Unassembled WGS sequence"/>
</dbReference>
<organism evidence="2 3">
    <name type="scientific">Amanita thiersii Skay4041</name>
    <dbReference type="NCBI Taxonomy" id="703135"/>
    <lineage>
        <taxon>Eukaryota</taxon>
        <taxon>Fungi</taxon>
        <taxon>Dikarya</taxon>
        <taxon>Basidiomycota</taxon>
        <taxon>Agaricomycotina</taxon>
        <taxon>Agaricomycetes</taxon>
        <taxon>Agaricomycetidae</taxon>
        <taxon>Agaricales</taxon>
        <taxon>Pluteineae</taxon>
        <taxon>Amanitaceae</taxon>
        <taxon>Amanita</taxon>
    </lineage>
</organism>